<feature type="non-terminal residue" evidence="1">
    <location>
        <position position="68"/>
    </location>
</feature>
<accession>A0ABQ5KCK8</accession>
<proteinExistence type="predicted"/>
<evidence type="ECO:0000313" key="2">
    <source>
        <dbReference type="Proteomes" id="UP001057375"/>
    </source>
</evidence>
<organism evidence="1 2">
    <name type="scientific">Aduncisulcus paluster</name>
    <dbReference type="NCBI Taxonomy" id="2918883"/>
    <lineage>
        <taxon>Eukaryota</taxon>
        <taxon>Metamonada</taxon>
        <taxon>Carpediemonas-like organisms</taxon>
        <taxon>Aduncisulcus</taxon>
    </lineage>
</organism>
<keyword evidence="2" id="KW-1185">Reference proteome</keyword>
<dbReference type="Proteomes" id="UP001057375">
    <property type="component" value="Unassembled WGS sequence"/>
</dbReference>
<evidence type="ECO:0000313" key="1">
    <source>
        <dbReference type="EMBL" id="GKT30273.1"/>
    </source>
</evidence>
<dbReference type="EMBL" id="BQXS01008708">
    <property type="protein sequence ID" value="GKT30273.1"/>
    <property type="molecule type" value="Genomic_DNA"/>
</dbReference>
<protein>
    <submittedName>
        <fullName evidence="1">Uncharacterized protein</fullName>
    </submittedName>
</protein>
<comment type="caution">
    <text evidence="1">The sequence shown here is derived from an EMBL/GenBank/DDBJ whole genome shotgun (WGS) entry which is preliminary data.</text>
</comment>
<name>A0ABQ5KCK8_9EUKA</name>
<reference evidence="1" key="1">
    <citation type="submission" date="2022-03" db="EMBL/GenBank/DDBJ databases">
        <title>Draft genome sequence of Aduncisulcus paluster, a free-living microaerophilic Fornicata.</title>
        <authorList>
            <person name="Yuyama I."/>
            <person name="Kume K."/>
            <person name="Tamura T."/>
            <person name="Inagaki Y."/>
            <person name="Hashimoto T."/>
        </authorList>
    </citation>
    <scope>NUCLEOTIDE SEQUENCE</scope>
    <source>
        <strain evidence="1">NY0171</strain>
    </source>
</reference>
<sequence>MFGTLPGERLPETDGDVLVEQLLPYGRSYISHLIEDLEEVRAIAKSQQDEFLAQEDDVREEGDGFEIG</sequence>
<gene>
    <name evidence="1" type="ORF">ADUPG1_005457</name>
</gene>